<comment type="catalytic activity">
    <reaction evidence="1">
        <text>ATP + protein L-histidine = ADP + protein N-phospho-L-histidine.</text>
        <dbReference type="EC" id="2.7.13.3"/>
    </reaction>
</comment>
<dbReference type="AlphaFoldDB" id="A0A8J8C5W7"/>
<dbReference type="InterPro" id="IPR013656">
    <property type="entry name" value="PAS_4"/>
</dbReference>
<keyword evidence="10" id="KW-1185">Reference proteome</keyword>
<dbReference type="InterPro" id="IPR035965">
    <property type="entry name" value="PAS-like_dom_sf"/>
</dbReference>
<sequence>MDDKQVVRILFADGSGRLDVLAGQLAERGFEIDHVTDPESLAETDTDGYDLVVVVHDETTTPKRDGVAGVETAIAAVDCPVVLYAIGFPGAAVAVEALEAGAADAVYVPPERGELLAHRLRCAATGDDGFDSAERLLADFFEHFPEDVYVKDDHGRFAVGSRPTTQPQGYDRDQLAGLTDYELLHPDLADALYEQERRIRERGEPQVDVVEHYVEDGRDRWVTSTKVPRYDAGGNVTGIVGGTRDVTRSRRRERLVAMLHEGSRDLMRAETRAAVCRATTELADDIAALPSVQVALYDGQTLRPSVTTDERETAFDRYERWFWRSFETSDPQYVTTEPNGRTVRTDAADPSAIDAVVLPLGRHGALGMWPDDPLDEFTLELANVLGATVEASLDRAQREQELREREAELERQNERLEEFATMVSHDLRNPLQIAFGAAEMLDAEGEHGDRLYAALSQMNRLVDELLTLAREGEIVGERTPVEVASLAEAAWGALDTGAATLELDGAGTVLADRDRLRELFENLFWVLLRQADGRTIRVGRLGDDGLYIEQADGDGSTEADPSATRPLDTDDWTQYGRYIVSTIAEAYGWTVTSADTDGRYTRFEITGVTVR</sequence>
<evidence type="ECO:0000256" key="5">
    <source>
        <dbReference type="ARBA" id="ARBA00023012"/>
    </source>
</evidence>
<dbReference type="Gene3D" id="3.30.450.20">
    <property type="entry name" value="PAS domain"/>
    <property type="match status" value="1"/>
</dbReference>
<reference evidence="9 10" key="1">
    <citation type="submission" date="2021-06" db="EMBL/GenBank/DDBJ databases">
        <title>New haloarchaea isolates fom saline soil.</title>
        <authorList>
            <person name="Duran-Viseras A."/>
            <person name="Sanchez-Porro C.S."/>
            <person name="Ventosa A."/>
        </authorList>
    </citation>
    <scope>NUCLEOTIDE SEQUENCE [LARGE SCALE GENOMIC DNA]</scope>
    <source>
        <strain evidence="9 10">JCM 183640</strain>
    </source>
</reference>
<dbReference type="Gene3D" id="1.10.287.130">
    <property type="match status" value="1"/>
</dbReference>
<dbReference type="InterPro" id="IPR003661">
    <property type="entry name" value="HisK_dim/P_dom"/>
</dbReference>
<dbReference type="PROSITE" id="PS50113">
    <property type="entry name" value="PAC"/>
    <property type="match status" value="1"/>
</dbReference>
<dbReference type="PANTHER" id="PTHR43711">
    <property type="entry name" value="TWO-COMPONENT HISTIDINE KINASE"/>
    <property type="match status" value="1"/>
</dbReference>
<comment type="caution">
    <text evidence="9">The sequence shown here is derived from an EMBL/GenBank/DDBJ whole genome shotgun (WGS) entry which is preliminary data.</text>
</comment>
<name>A0A8J8C5W7_9EURY</name>
<dbReference type="InterPro" id="IPR000700">
    <property type="entry name" value="PAS-assoc_C"/>
</dbReference>
<dbReference type="InterPro" id="IPR000014">
    <property type="entry name" value="PAS"/>
</dbReference>
<evidence type="ECO:0000313" key="10">
    <source>
        <dbReference type="Proteomes" id="UP000766550"/>
    </source>
</evidence>
<dbReference type="Pfam" id="PF00512">
    <property type="entry name" value="HisKA"/>
    <property type="match status" value="1"/>
</dbReference>
<dbReference type="InterPro" id="IPR036097">
    <property type="entry name" value="HisK_dim/P_sf"/>
</dbReference>
<dbReference type="Gene3D" id="3.30.450.40">
    <property type="match status" value="1"/>
</dbReference>
<dbReference type="PROSITE" id="PS50112">
    <property type="entry name" value="PAS"/>
    <property type="match status" value="1"/>
</dbReference>
<proteinExistence type="predicted"/>
<dbReference type="SUPFAM" id="SSF55785">
    <property type="entry name" value="PYP-like sensor domain (PAS domain)"/>
    <property type="match status" value="1"/>
</dbReference>
<feature type="domain" description="PAC" evidence="8">
    <location>
        <begin position="203"/>
        <end position="258"/>
    </location>
</feature>
<dbReference type="EMBL" id="JAHQXF010000002">
    <property type="protein sequence ID" value="MBV0925649.1"/>
    <property type="molecule type" value="Genomic_DNA"/>
</dbReference>
<evidence type="ECO:0000256" key="3">
    <source>
        <dbReference type="ARBA" id="ARBA00022679"/>
    </source>
</evidence>
<dbReference type="SUPFAM" id="SSF52172">
    <property type="entry name" value="CheY-like"/>
    <property type="match status" value="1"/>
</dbReference>
<dbReference type="OrthoDB" id="8127at2157"/>
<evidence type="ECO:0000313" key="9">
    <source>
        <dbReference type="EMBL" id="MBV0925649.1"/>
    </source>
</evidence>
<protein>
    <recommendedName>
        <fullName evidence="2">histidine kinase</fullName>
        <ecNumber evidence="2">2.7.13.3</ecNumber>
    </recommendedName>
</protein>
<gene>
    <name evidence="9" type="ORF">KTS45_15695</name>
</gene>
<accession>A0A8J8C5W7</accession>
<feature type="domain" description="PAS" evidence="7">
    <location>
        <begin position="133"/>
        <end position="203"/>
    </location>
</feature>
<keyword evidence="5" id="KW-0902">Two-component regulatory system</keyword>
<dbReference type="Pfam" id="PF08448">
    <property type="entry name" value="PAS_4"/>
    <property type="match status" value="1"/>
</dbReference>
<feature type="coiled-coil region" evidence="6">
    <location>
        <begin position="393"/>
        <end position="422"/>
    </location>
</feature>
<evidence type="ECO:0000256" key="2">
    <source>
        <dbReference type="ARBA" id="ARBA00012438"/>
    </source>
</evidence>
<dbReference type="InterPro" id="IPR050736">
    <property type="entry name" value="Sensor_HK_Regulatory"/>
</dbReference>
<dbReference type="EC" id="2.7.13.3" evidence="2"/>
<dbReference type="InterPro" id="IPR029016">
    <property type="entry name" value="GAF-like_dom_sf"/>
</dbReference>
<dbReference type="InterPro" id="IPR011006">
    <property type="entry name" value="CheY-like_superfamily"/>
</dbReference>
<dbReference type="Proteomes" id="UP000766550">
    <property type="component" value="Unassembled WGS sequence"/>
</dbReference>
<dbReference type="CDD" id="cd00082">
    <property type="entry name" value="HisKA"/>
    <property type="match status" value="1"/>
</dbReference>
<keyword evidence="3" id="KW-0808">Transferase</keyword>
<evidence type="ECO:0000256" key="1">
    <source>
        <dbReference type="ARBA" id="ARBA00000085"/>
    </source>
</evidence>
<dbReference type="CDD" id="cd00130">
    <property type="entry name" value="PAS"/>
    <property type="match status" value="1"/>
</dbReference>
<evidence type="ECO:0000259" key="8">
    <source>
        <dbReference type="PROSITE" id="PS50113"/>
    </source>
</evidence>
<dbReference type="SUPFAM" id="SSF47384">
    <property type="entry name" value="Homodimeric domain of signal transducing histidine kinase"/>
    <property type="match status" value="1"/>
</dbReference>
<dbReference type="SMART" id="SM00388">
    <property type="entry name" value="HisKA"/>
    <property type="match status" value="1"/>
</dbReference>
<keyword evidence="4 9" id="KW-0418">Kinase</keyword>
<dbReference type="RefSeq" id="WP_162318461.1">
    <property type="nucleotide sequence ID" value="NZ_JAHQXF010000002.1"/>
</dbReference>
<dbReference type="GO" id="GO:0000155">
    <property type="term" value="F:phosphorelay sensor kinase activity"/>
    <property type="evidence" value="ECO:0007669"/>
    <property type="project" value="InterPro"/>
</dbReference>
<organism evidence="9 10">
    <name type="scientific">Haloarcula limicola</name>
    <dbReference type="NCBI Taxonomy" id="1429915"/>
    <lineage>
        <taxon>Archaea</taxon>
        <taxon>Methanobacteriati</taxon>
        <taxon>Methanobacteriota</taxon>
        <taxon>Stenosarchaea group</taxon>
        <taxon>Halobacteria</taxon>
        <taxon>Halobacteriales</taxon>
        <taxon>Haloarculaceae</taxon>
        <taxon>Haloarcula</taxon>
    </lineage>
</organism>
<dbReference type="NCBIfam" id="TIGR00229">
    <property type="entry name" value="sensory_box"/>
    <property type="match status" value="1"/>
</dbReference>
<evidence type="ECO:0000256" key="6">
    <source>
        <dbReference type="SAM" id="Coils"/>
    </source>
</evidence>
<evidence type="ECO:0000256" key="4">
    <source>
        <dbReference type="ARBA" id="ARBA00022777"/>
    </source>
</evidence>
<keyword evidence="6" id="KW-0175">Coiled coil</keyword>
<evidence type="ECO:0000259" key="7">
    <source>
        <dbReference type="PROSITE" id="PS50112"/>
    </source>
</evidence>
<dbReference type="PANTHER" id="PTHR43711:SF1">
    <property type="entry name" value="HISTIDINE KINASE 1"/>
    <property type="match status" value="1"/>
</dbReference>